<dbReference type="SUPFAM" id="SSF53649">
    <property type="entry name" value="Alkaline phosphatase-like"/>
    <property type="match status" value="1"/>
</dbReference>
<protein>
    <submittedName>
        <fullName evidence="2">Sulfatase</fullName>
    </submittedName>
</protein>
<dbReference type="InterPro" id="IPR052701">
    <property type="entry name" value="GAG_Ulvan_Degrading_Sulfatases"/>
</dbReference>
<organism evidence="2 3">
    <name type="scientific">Pontiella agarivorans</name>
    <dbReference type="NCBI Taxonomy" id="3038953"/>
    <lineage>
        <taxon>Bacteria</taxon>
        <taxon>Pseudomonadati</taxon>
        <taxon>Kiritimatiellota</taxon>
        <taxon>Kiritimatiellia</taxon>
        <taxon>Kiritimatiellales</taxon>
        <taxon>Pontiellaceae</taxon>
        <taxon>Pontiella</taxon>
    </lineage>
</organism>
<dbReference type="Gene3D" id="3.40.720.10">
    <property type="entry name" value="Alkaline Phosphatase, subunit A"/>
    <property type="match status" value="1"/>
</dbReference>
<feature type="domain" description="Sulfatase N-terminal" evidence="1">
    <location>
        <begin position="22"/>
        <end position="306"/>
    </location>
</feature>
<sequence>MKTQFFYGCIGLLALAIQAERPNILLVCADDMSHTSCYGHSFVSTPHFDSIAEEGLKFTRMYTPSSKCAPSRAVILTGRNPWQLEGAGNHKPVWPDKFISFVEVLTENGYFTGFTGKGWNPGVHPKGRNLTGTEYNQHRIEPTHLKVSPFDYSANFKAFMADKPADKPFFFWYGAKEPHRGYEYKSGVKAGKSLSSLEFLPAFWPDTEAVRHDILDYAVEVEYFDRHLGEILQTLEKSGELENTLIIATSDNAMPFPRYKGHPHEFATRIPFVVQWPGHIVNPGRTCAEFASFIDLAPTCLEAAGIHVKTCGMQPVEGRSLFDFFADKVEGRDRVLTGRERNDMCRPNGWGYPVRSLHRGDFVYMHNFEPDRWPSGTEEAGFRDTDWSPTKSEIMYKFKGSDSWNLCFGKRPREELYMIKNDPECMVNLADNPEYAELKNRMKTELFDALTEQGDPRMHGDPGFFDRSRPERIPEYDELVRGMNKKKN</sequence>
<accession>A0ABU5MTL1</accession>
<dbReference type="InterPro" id="IPR000917">
    <property type="entry name" value="Sulfatase_N"/>
</dbReference>
<dbReference type="Pfam" id="PF00884">
    <property type="entry name" value="Sulfatase"/>
    <property type="match status" value="1"/>
</dbReference>
<dbReference type="PANTHER" id="PTHR43751">
    <property type="entry name" value="SULFATASE"/>
    <property type="match status" value="1"/>
</dbReference>
<gene>
    <name evidence="2" type="ORF">P9H32_02825</name>
</gene>
<dbReference type="PANTHER" id="PTHR43751:SF1">
    <property type="entry name" value="SULFATASE ATSG-RELATED"/>
    <property type="match status" value="1"/>
</dbReference>
<evidence type="ECO:0000259" key="1">
    <source>
        <dbReference type="Pfam" id="PF00884"/>
    </source>
</evidence>
<comment type="caution">
    <text evidence="2">The sequence shown here is derived from an EMBL/GenBank/DDBJ whole genome shotgun (WGS) entry which is preliminary data.</text>
</comment>
<dbReference type="CDD" id="cd16027">
    <property type="entry name" value="SGSH"/>
    <property type="match status" value="1"/>
</dbReference>
<proteinExistence type="predicted"/>
<keyword evidence="3" id="KW-1185">Reference proteome</keyword>
<reference evidence="2 3" key="1">
    <citation type="journal article" date="2024" name="Appl. Environ. Microbiol.">
        <title>Pontiella agarivorans sp. nov., a novel marine anaerobic bacterium capable of degrading macroalgal polysaccharides and fixing nitrogen.</title>
        <authorList>
            <person name="Liu N."/>
            <person name="Kivenson V."/>
            <person name="Peng X."/>
            <person name="Cui Z."/>
            <person name="Lankiewicz T.S."/>
            <person name="Gosselin K.M."/>
            <person name="English C.J."/>
            <person name="Blair E.M."/>
            <person name="O'Malley M.A."/>
            <person name="Valentine D.L."/>
        </authorList>
    </citation>
    <scope>NUCLEOTIDE SEQUENCE [LARGE SCALE GENOMIC DNA]</scope>
    <source>
        <strain evidence="2 3">NLcol2</strain>
    </source>
</reference>
<dbReference type="RefSeq" id="WP_322607347.1">
    <property type="nucleotide sequence ID" value="NZ_JARVCO010000002.1"/>
</dbReference>
<evidence type="ECO:0000313" key="2">
    <source>
        <dbReference type="EMBL" id="MDZ8117546.1"/>
    </source>
</evidence>
<name>A0ABU5MTL1_9BACT</name>
<evidence type="ECO:0000313" key="3">
    <source>
        <dbReference type="Proteomes" id="UP001290861"/>
    </source>
</evidence>
<dbReference type="EMBL" id="JARVCO010000002">
    <property type="protein sequence ID" value="MDZ8117546.1"/>
    <property type="molecule type" value="Genomic_DNA"/>
</dbReference>
<dbReference type="Proteomes" id="UP001290861">
    <property type="component" value="Unassembled WGS sequence"/>
</dbReference>
<dbReference type="InterPro" id="IPR017850">
    <property type="entry name" value="Alkaline_phosphatase_core_sf"/>
</dbReference>